<evidence type="ECO:0000313" key="15">
    <source>
        <dbReference type="Proteomes" id="UP000184000"/>
    </source>
</evidence>
<gene>
    <name evidence="14" type="ORF">SAMN02744645_3910</name>
</gene>
<dbReference type="InterPro" id="IPR035520">
    <property type="entry name" value="ZnuA"/>
</dbReference>
<evidence type="ECO:0000256" key="3">
    <source>
        <dbReference type="ARBA" id="ARBA00015915"/>
    </source>
</evidence>
<evidence type="ECO:0000256" key="8">
    <source>
        <dbReference type="ARBA" id="ARBA00022833"/>
    </source>
</evidence>
<dbReference type="CDD" id="cd01019">
    <property type="entry name" value="ZnuA"/>
    <property type="match status" value="1"/>
</dbReference>
<dbReference type="AlphaFoldDB" id="A0A1M5THT5"/>
<keyword evidence="4" id="KW-0813">Transport</keyword>
<dbReference type="GO" id="GO:0006829">
    <property type="term" value="P:zinc ion transport"/>
    <property type="evidence" value="ECO:0007669"/>
    <property type="project" value="UniProtKB-KW"/>
</dbReference>
<dbReference type="PANTHER" id="PTHR42953:SF3">
    <property type="entry name" value="HIGH-AFFINITY ZINC UPTAKE SYSTEM PROTEIN ZNUA"/>
    <property type="match status" value="1"/>
</dbReference>
<dbReference type="EMBL" id="FQXA01000008">
    <property type="protein sequence ID" value="SHH50312.1"/>
    <property type="molecule type" value="Genomic_DNA"/>
</dbReference>
<reference evidence="14 15" key="1">
    <citation type="submission" date="2016-11" db="EMBL/GenBank/DDBJ databases">
        <authorList>
            <person name="Jaros S."/>
            <person name="Januszkiewicz K."/>
            <person name="Wedrychowicz H."/>
        </authorList>
    </citation>
    <scope>NUCLEOTIDE SEQUENCE [LARGE SCALE GENOMIC DNA]</scope>
    <source>
        <strain evidence="14 15">DSM 18231</strain>
    </source>
</reference>
<evidence type="ECO:0000256" key="11">
    <source>
        <dbReference type="ARBA" id="ARBA00023157"/>
    </source>
</evidence>
<dbReference type="InterPro" id="IPR050492">
    <property type="entry name" value="Bact_metal-bind_prot9"/>
</dbReference>
<dbReference type="Proteomes" id="UP000184000">
    <property type="component" value="Unassembled WGS sequence"/>
</dbReference>
<evidence type="ECO:0000256" key="9">
    <source>
        <dbReference type="ARBA" id="ARBA00022906"/>
    </source>
</evidence>
<keyword evidence="10" id="KW-0406">Ion transport</keyword>
<evidence type="ECO:0000256" key="4">
    <source>
        <dbReference type="ARBA" id="ARBA00022448"/>
    </source>
</evidence>
<evidence type="ECO:0000256" key="2">
    <source>
        <dbReference type="ARBA" id="ARBA00011028"/>
    </source>
</evidence>
<dbReference type="GO" id="GO:0046872">
    <property type="term" value="F:metal ion binding"/>
    <property type="evidence" value="ECO:0007669"/>
    <property type="project" value="UniProtKB-KW"/>
</dbReference>
<organism evidence="14 15">
    <name type="scientific">Stutzerimonas xanthomarina DSM 18231</name>
    <dbReference type="NCBI Taxonomy" id="1403346"/>
    <lineage>
        <taxon>Bacteria</taxon>
        <taxon>Pseudomonadati</taxon>
        <taxon>Pseudomonadota</taxon>
        <taxon>Gammaproteobacteria</taxon>
        <taxon>Pseudomonadales</taxon>
        <taxon>Pseudomonadaceae</taxon>
        <taxon>Stutzerimonas</taxon>
    </lineage>
</organism>
<protein>
    <recommendedName>
        <fullName evidence="3">High-affinity zinc uptake system protein ZnuA</fullName>
    </recommendedName>
</protein>
<feature type="region of interest" description="Disordered" evidence="13">
    <location>
        <begin position="129"/>
        <end position="173"/>
    </location>
</feature>
<feature type="compositionally biased region" description="Basic and acidic residues" evidence="13">
    <location>
        <begin position="129"/>
        <end position="172"/>
    </location>
</feature>
<comment type="subcellular location">
    <subcellularLocation>
        <location evidence="1">Periplasm</location>
    </subcellularLocation>
</comment>
<evidence type="ECO:0000256" key="5">
    <source>
        <dbReference type="ARBA" id="ARBA00022723"/>
    </source>
</evidence>
<evidence type="ECO:0000256" key="7">
    <source>
        <dbReference type="ARBA" id="ARBA00022764"/>
    </source>
</evidence>
<evidence type="ECO:0000313" key="14">
    <source>
        <dbReference type="EMBL" id="SHH50312.1"/>
    </source>
</evidence>
<evidence type="ECO:0000256" key="10">
    <source>
        <dbReference type="ARBA" id="ARBA00023065"/>
    </source>
</evidence>
<dbReference type="Pfam" id="PF01297">
    <property type="entry name" value="ZnuA"/>
    <property type="match status" value="1"/>
</dbReference>
<dbReference type="PANTHER" id="PTHR42953">
    <property type="entry name" value="HIGH-AFFINITY ZINC UPTAKE SYSTEM PROTEIN ZNUA-RELATED"/>
    <property type="match status" value="1"/>
</dbReference>
<proteinExistence type="inferred from homology"/>
<accession>A0A1M5THT5</accession>
<keyword evidence="5" id="KW-0479">Metal-binding</keyword>
<comment type="similarity">
    <text evidence="2">Belongs to the bacterial solute-binding protein 9 family.</text>
</comment>
<dbReference type="Gene3D" id="3.40.50.1980">
    <property type="entry name" value="Nitrogenase molybdenum iron protein domain"/>
    <property type="match status" value="3"/>
</dbReference>
<dbReference type="SUPFAM" id="SSF53807">
    <property type="entry name" value="Helical backbone' metal receptor"/>
    <property type="match status" value="1"/>
</dbReference>
<evidence type="ECO:0000256" key="13">
    <source>
        <dbReference type="SAM" id="MobiDB-lite"/>
    </source>
</evidence>
<evidence type="ECO:0000256" key="1">
    <source>
        <dbReference type="ARBA" id="ARBA00004418"/>
    </source>
</evidence>
<evidence type="ECO:0000256" key="12">
    <source>
        <dbReference type="ARBA" id="ARBA00045516"/>
    </source>
</evidence>
<keyword evidence="9" id="KW-0864">Zinc transport</keyword>
<comment type="function">
    <text evidence="12">Part of the ATP-binding cassette (ABC) transport system ZnuABC involved in zinc import. Binds zinc with high affinity and specificity and delivers it to the membrane permease for translocation into the cytoplasm.</text>
</comment>
<dbReference type="NCBIfam" id="NF007091">
    <property type="entry name" value="PRK09545.1"/>
    <property type="match status" value="1"/>
</dbReference>
<keyword evidence="8" id="KW-0862">Zinc</keyword>
<dbReference type="GO" id="GO:0042597">
    <property type="term" value="C:periplasmic space"/>
    <property type="evidence" value="ECO:0007669"/>
    <property type="project" value="UniProtKB-SubCell"/>
</dbReference>
<dbReference type="InterPro" id="IPR006127">
    <property type="entry name" value="ZnuA-like"/>
</dbReference>
<keyword evidence="6" id="KW-0732">Signal</keyword>
<keyword evidence="11" id="KW-1015">Disulfide bond</keyword>
<name>A0A1M5THT5_9GAMM</name>
<sequence length="347" mass="37903">MLPIQSKRVLPVFRLFSLPLLVVLTLLGSTAARAEVTVLTSIKPLQLIAAAVQDGVGEPQVLLPAGASAHHYALRPSDVRQIRSADLFYWIGPDMESFLEPVLKARKGPSVAVQSLPGLTLRHFGDTHVEAHHGDDDHEEHDAHAHESHDPHAHDAHGDQTATARDEHDHAHRPGSLDAHLWLLPVNARVIATRMAGELAAIDPANARRYQANLEAFAQRLDVLDQRLQKRLSDTRNKPFFVFHEAYDYFEAAYGLQHAGVFSAGGEAQPGARHVAEMRQLLEQAGPSCVFHEPPARPRLADSLVRGLPVNVAELDAMGHGIEVTATGYEQLIENLGGSLAECLESL</sequence>
<keyword evidence="7" id="KW-0574">Periplasm</keyword>
<evidence type="ECO:0000256" key="6">
    <source>
        <dbReference type="ARBA" id="ARBA00022729"/>
    </source>
</evidence>